<dbReference type="OrthoDB" id="9787732at2"/>
<accession>A0A023WZA6</accession>
<proteinExistence type="predicted"/>
<evidence type="ECO:0000313" key="8">
    <source>
        <dbReference type="EMBL" id="AHY45301.1"/>
    </source>
</evidence>
<keyword evidence="5 6" id="KW-0472">Membrane</keyword>
<keyword evidence="10" id="KW-1185">Reference proteome</keyword>
<sequence>MAQATGGMVSTAGDVHVTGRRVLATLVDAVLFSVVSFVLGIIFGGATAEGTSASVSLGTLPSLLLFAFIFGYYIFMEGRFGQTVGKMLLGIKVVREDGGAPGYGAAAIRTVLRIVDGFMAYLVAFVTVLVSGKNQRLGDMAAKTLVVRK</sequence>
<feature type="transmembrane region" description="Helical" evidence="6">
    <location>
        <begin position="55"/>
        <end position="75"/>
    </location>
</feature>
<dbReference type="EMBL" id="JAWXXX010000001">
    <property type="protein sequence ID" value="MDX5892713.1"/>
    <property type="molecule type" value="Genomic_DNA"/>
</dbReference>
<protein>
    <submittedName>
        <fullName evidence="8">Putative membrane protein/domain</fullName>
    </submittedName>
    <submittedName>
        <fullName evidence="9">RDD family protein</fullName>
    </submittedName>
</protein>
<dbReference type="Proteomes" id="UP001281130">
    <property type="component" value="Unassembled WGS sequence"/>
</dbReference>
<dbReference type="HOGENOM" id="CLU_053152_7_0_11"/>
<evidence type="ECO:0000256" key="6">
    <source>
        <dbReference type="SAM" id="Phobius"/>
    </source>
</evidence>
<dbReference type="AlphaFoldDB" id="A0A023WZA6"/>
<dbReference type="GO" id="GO:0005886">
    <property type="term" value="C:plasma membrane"/>
    <property type="evidence" value="ECO:0007669"/>
    <property type="project" value="UniProtKB-SubCell"/>
</dbReference>
<reference evidence="8 10" key="1">
    <citation type="submission" date="2014-03" db="EMBL/GenBank/DDBJ databases">
        <title>Complete genome sequence of the Radio-Resistant Rubrobacter radiotolerans RSPS-4.</title>
        <authorList>
            <person name="Egas C.C."/>
            <person name="Barroso C.C."/>
            <person name="Froufe H.J.C."/>
            <person name="Pacheco J.J."/>
            <person name="Albuquerque L.L."/>
            <person name="da Costa M.M.S."/>
        </authorList>
    </citation>
    <scope>NUCLEOTIDE SEQUENCE [LARGE SCALE GENOMIC DNA]</scope>
    <source>
        <strain evidence="8 10">RSPS-4</strain>
    </source>
</reference>
<name>A0A023WZA6_RUBRA</name>
<feature type="transmembrane region" description="Helical" evidence="6">
    <location>
        <begin position="22"/>
        <end position="43"/>
    </location>
</feature>
<feature type="transmembrane region" description="Helical" evidence="6">
    <location>
        <begin position="111"/>
        <end position="130"/>
    </location>
</feature>
<dbReference type="Pfam" id="PF06271">
    <property type="entry name" value="RDD"/>
    <property type="match status" value="1"/>
</dbReference>
<dbReference type="KEGG" id="rrd:RradSPS_0018"/>
<reference evidence="9" key="2">
    <citation type="submission" date="2023-11" db="EMBL/GenBank/DDBJ databases">
        <title>MicrobeMod: A computational toolkit for identifying prokaryotic methylation and restriction-modification with nanopore sequencing.</title>
        <authorList>
            <person name="Crits-Christoph A."/>
            <person name="Kang S.C."/>
            <person name="Lee H."/>
            <person name="Ostrov N."/>
        </authorList>
    </citation>
    <scope>NUCLEOTIDE SEQUENCE</scope>
    <source>
        <strain evidence="9">ATCC 51242</strain>
    </source>
</reference>
<dbReference type="PANTHER" id="PTHR36115">
    <property type="entry name" value="PROLINE-RICH ANTIGEN HOMOLOG-RELATED"/>
    <property type="match status" value="1"/>
</dbReference>
<gene>
    <name evidence="8" type="ORF">RradSPS_0018</name>
    <name evidence="9" type="ORF">SIL72_01600</name>
</gene>
<evidence type="ECO:0000259" key="7">
    <source>
        <dbReference type="Pfam" id="PF06271"/>
    </source>
</evidence>
<dbReference type="EMBL" id="CP007514">
    <property type="protein sequence ID" value="AHY45301.1"/>
    <property type="molecule type" value="Genomic_DNA"/>
</dbReference>
<dbReference type="InterPro" id="IPR010432">
    <property type="entry name" value="RDD"/>
</dbReference>
<keyword evidence="2" id="KW-1003">Cell membrane</keyword>
<feature type="domain" description="RDD" evidence="7">
    <location>
        <begin position="19"/>
        <end position="143"/>
    </location>
</feature>
<dbReference type="InterPro" id="IPR051791">
    <property type="entry name" value="Pra-immunoreactive"/>
</dbReference>
<evidence type="ECO:0000256" key="4">
    <source>
        <dbReference type="ARBA" id="ARBA00022989"/>
    </source>
</evidence>
<dbReference type="STRING" id="42256.RradSPS_0018"/>
<evidence type="ECO:0000313" key="9">
    <source>
        <dbReference type="EMBL" id="MDX5892713.1"/>
    </source>
</evidence>
<evidence type="ECO:0000313" key="10">
    <source>
        <dbReference type="Proteomes" id="UP000025229"/>
    </source>
</evidence>
<evidence type="ECO:0000256" key="3">
    <source>
        <dbReference type="ARBA" id="ARBA00022692"/>
    </source>
</evidence>
<dbReference type="RefSeq" id="WP_084263561.1">
    <property type="nucleotide sequence ID" value="NZ_CP007514.1"/>
</dbReference>
<dbReference type="eggNOG" id="COG1714">
    <property type="taxonomic scope" value="Bacteria"/>
</dbReference>
<dbReference type="Proteomes" id="UP000025229">
    <property type="component" value="Chromosome"/>
</dbReference>
<evidence type="ECO:0000256" key="5">
    <source>
        <dbReference type="ARBA" id="ARBA00023136"/>
    </source>
</evidence>
<keyword evidence="3 6" id="KW-0812">Transmembrane</keyword>
<comment type="subcellular location">
    <subcellularLocation>
        <location evidence="1">Cell membrane</location>
        <topology evidence="1">Multi-pass membrane protein</topology>
    </subcellularLocation>
</comment>
<evidence type="ECO:0000256" key="2">
    <source>
        <dbReference type="ARBA" id="ARBA00022475"/>
    </source>
</evidence>
<evidence type="ECO:0000256" key="1">
    <source>
        <dbReference type="ARBA" id="ARBA00004651"/>
    </source>
</evidence>
<organism evidence="8 10">
    <name type="scientific">Rubrobacter radiotolerans</name>
    <name type="common">Arthrobacter radiotolerans</name>
    <dbReference type="NCBI Taxonomy" id="42256"/>
    <lineage>
        <taxon>Bacteria</taxon>
        <taxon>Bacillati</taxon>
        <taxon>Actinomycetota</taxon>
        <taxon>Rubrobacteria</taxon>
        <taxon>Rubrobacterales</taxon>
        <taxon>Rubrobacteraceae</taxon>
        <taxon>Rubrobacter</taxon>
    </lineage>
</organism>
<keyword evidence="4 6" id="KW-1133">Transmembrane helix</keyword>
<dbReference type="PANTHER" id="PTHR36115:SF4">
    <property type="entry name" value="MEMBRANE PROTEIN"/>
    <property type="match status" value="1"/>
</dbReference>